<dbReference type="InterPro" id="IPR036291">
    <property type="entry name" value="NAD(P)-bd_dom_sf"/>
</dbReference>
<feature type="domain" description="Ketopantoate reductase C-terminal" evidence="6">
    <location>
        <begin position="187"/>
        <end position="309"/>
    </location>
</feature>
<dbReference type="PANTHER" id="PTHR21708">
    <property type="entry name" value="PROBABLE 2-DEHYDROPANTOATE 2-REDUCTASE"/>
    <property type="match status" value="1"/>
</dbReference>
<dbReference type="Gene3D" id="3.40.50.720">
    <property type="entry name" value="NAD(P)-binding Rossmann-like Domain"/>
    <property type="match status" value="1"/>
</dbReference>
<evidence type="ECO:0000259" key="5">
    <source>
        <dbReference type="Pfam" id="PF02558"/>
    </source>
</evidence>
<proteinExistence type="inferred from homology"/>
<dbReference type="SUPFAM" id="SSF48179">
    <property type="entry name" value="6-phosphogluconate dehydrogenase C-terminal domain-like"/>
    <property type="match status" value="1"/>
</dbReference>
<dbReference type="STRING" id="4846.A0A367JBD4"/>
<protein>
    <recommendedName>
        <fullName evidence="4">2-dehydropantoate 2-reductase</fullName>
        <ecNumber evidence="4">1.1.1.169</ecNumber>
    </recommendedName>
    <alternativeName>
        <fullName evidence="4">Ketopantoate reductase</fullName>
    </alternativeName>
</protein>
<dbReference type="GO" id="GO:0008677">
    <property type="term" value="F:2-dehydropantoate 2-reductase activity"/>
    <property type="evidence" value="ECO:0007669"/>
    <property type="project" value="UniProtKB-EC"/>
</dbReference>
<evidence type="ECO:0000256" key="3">
    <source>
        <dbReference type="ARBA" id="ARBA00023002"/>
    </source>
</evidence>
<evidence type="ECO:0000256" key="4">
    <source>
        <dbReference type="RuleBase" id="RU362068"/>
    </source>
</evidence>
<reference evidence="7 8" key="1">
    <citation type="journal article" date="2018" name="G3 (Bethesda)">
        <title>Phylogenetic and Phylogenomic Definition of Rhizopus Species.</title>
        <authorList>
            <person name="Gryganskyi A.P."/>
            <person name="Golan J."/>
            <person name="Dolatabadi S."/>
            <person name="Mondo S."/>
            <person name="Robb S."/>
            <person name="Idnurm A."/>
            <person name="Muszewska A."/>
            <person name="Steczkiewicz K."/>
            <person name="Masonjones S."/>
            <person name="Liao H.L."/>
            <person name="Gajdeczka M.T."/>
            <person name="Anike F."/>
            <person name="Vuek A."/>
            <person name="Anishchenko I.M."/>
            <person name="Voigt K."/>
            <person name="de Hoog G.S."/>
            <person name="Smith M.E."/>
            <person name="Heitman J."/>
            <person name="Vilgalys R."/>
            <person name="Stajich J.E."/>
        </authorList>
    </citation>
    <scope>NUCLEOTIDE SEQUENCE [LARGE SCALE GENOMIC DNA]</scope>
    <source>
        <strain evidence="7 8">LSU 92-RS-03</strain>
    </source>
</reference>
<evidence type="ECO:0000313" key="7">
    <source>
        <dbReference type="EMBL" id="RCH87195.1"/>
    </source>
</evidence>
<organism evidence="7 8">
    <name type="scientific">Rhizopus stolonifer</name>
    <name type="common">Rhizopus nigricans</name>
    <dbReference type="NCBI Taxonomy" id="4846"/>
    <lineage>
        <taxon>Eukaryota</taxon>
        <taxon>Fungi</taxon>
        <taxon>Fungi incertae sedis</taxon>
        <taxon>Mucoromycota</taxon>
        <taxon>Mucoromycotina</taxon>
        <taxon>Mucoromycetes</taxon>
        <taxon>Mucorales</taxon>
        <taxon>Mucorineae</taxon>
        <taxon>Rhizopodaceae</taxon>
        <taxon>Rhizopus</taxon>
    </lineage>
</organism>
<gene>
    <name evidence="7" type="ORF">CU098_008275</name>
</gene>
<comment type="catalytic activity">
    <reaction evidence="4">
        <text>(R)-pantoate + NADP(+) = 2-dehydropantoate + NADPH + H(+)</text>
        <dbReference type="Rhea" id="RHEA:16233"/>
        <dbReference type="ChEBI" id="CHEBI:11561"/>
        <dbReference type="ChEBI" id="CHEBI:15378"/>
        <dbReference type="ChEBI" id="CHEBI:15980"/>
        <dbReference type="ChEBI" id="CHEBI:57783"/>
        <dbReference type="ChEBI" id="CHEBI:58349"/>
        <dbReference type="EC" id="1.1.1.169"/>
    </reaction>
</comment>
<keyword evidence="2 4" id="KW-0521">NADP</keyword>
<dbReference type="Gene3D" id="1.10.1040.10">
    <property type="entry name" value="N-(1-d-carboxylethyl)-l-norvaline Dehydrogenase, domain 2"/>
    <property type="match status" value="1"/>
</dbReference>
<keyword evidence="3 4" id="KW-0560">Oxidoreductase</keyword>
<name>A0A367JBD4_RHIST</name>
<dbReference type="Pfam" id="PF08546">
    <property type="entry name" value="ApbA_C"/>
    <property type="match status" value="1"/>
</dbReference>
<dbReference type="NCBIfam" id="TIGR00745">
    <property type="entry name" value="apbA_panE"/>
    <property type="match status" value="1"/>
</dbReference>
<dbReference type="AlphaFoldDB" id="A0A367JBD4"/>
<dbReference type="InterPro" id="IPR003710">
    <property type="entry name" value="ApbA"/>
</dbReference>
<dbReference type="InterPro" id="IPR051402">
    <property type="entry name" value="KPR-Related"/>
</dbReference>
<evidence type="ECO:0000256" key="1">
    <source>
        <dbReference type="ARBA" id="ARBA00007870"/>
    </source>
</evidence>
<dbReference type="FunFam" id="1.10.1040.10:FF:000017">
    <property type="entry name" value="2-dehydropantoate 2-reductase"/>
    <property type="match status" value="1"/>
</dbReference>
<sequence>MSIVPRILTVGTGAIGAIYSWRLAQSCEVTTVCRSNYETVKEKGFKIESQKFGDSVFHPHKVARTVAECVTTEPFDYILVTLKALPEVYNVADIIAPAVTENTTLVLIQNGLGVEEPMVAKFPNNPLISIVAYISTSQHEPGTITMLAKESLIVGKYLKSKCSSDKQQSLFVEHLKKGGVQVDVVEDVEQVRWQKLIWNASFSSVCTMTGMTTTEVLENKEALVAIRGIMYEVIKAANAEGYAFDQESQIEGLITRTQMSAKNYKPSMQLDRERGSPMEIEVILGVPLKRAKARQLSVPQLEIMHSICSAANQLIINKMSRL</sequence>
<evidence type="ECO:0000259" key="6">
    <source>
        <dbReference type="Pfam" id="PF08546"/>
    </source>
</evidence>
<comment type="caution">
    <text evidence="7">The sequence shown here is derived from an EMBL/GenBank/DDBJ whole genome shotgun (WGS) entry which is preliminary data.</text>
</comment>
<dbReference type="GO" id="GO:0005737">
    <property type="term" value="C:cytoplasm"/>
    <property type="evidence" value="ECO:0007669"/>
    <property type="project" value="TreeGrafter"/>
</dbReference>
<evidence type="ECO:0000256" key="2">
    <source>
        <dbReference type="ARBA" id="ARBA00022857"/>
    </source>
</evidence>
<dbReference type="Pfam" id="PF02558">
    <property type="entry name" value="ApbA"/>
    <property type="match status" value="1"/>
</dbReference>
<keyword evidence="8" id="KW-1185">Reference proteome</keyword>
<dbReference type="Proteomes" id="UP000253551">
    <property type="component" value="Unassembled WGS sequence"/>
</dbReference>
<dbReference type="GO" id="GO:0015940">
    <property type="term" value="P:pantothenate biosynthetic process"/>
    <property type="evidence" value="ECO:0007669"/>
    <property type="project" value="InterPro"/>
</dbReference>
<comment type="function">
    <text evidence="4">Catalyzes the NADPH-dependent reduction of ketopantoate into pantoic acid.</text>
</comment>
<dbReference type="InterPro" id="IPR013328">
    <property type="entry name" value="6PGD_dom2"/>
</dbReference>
<dbReference type="SUPFAM" id="SSF51735">
    <property type="entry name" value="NAD(P)-binding Rossmann-fold domains"/>
    <property type="match status" value="1"/>
</dbReference>
<dbReference type="InterPro" id="IPR013752">
    <property type="entry name" value="KPA_reductase"/>
</dbReference>
<dbReference type="PANTHER" id="PTHR21708:SF26">
    <property type="entry name" value="2-DEHYDROPANTOATE 2-REDUCTASE"/>
    <property type="match status" value="1"/>
</dbReference>
<accession>A0A367JBD4</accession>
<dbReference type="InterPro" id="IPR013332">
    <property type="entry name" value="KPR_N"/>
</dbReference>
<comment type="similarity">
    <text evidence="1 4">Belongs to the ketopantoate reductase family.</text>
</comment>
<dbReference type="EMBL" id="PJQM01003768">
    <property type="protein sequence ID" value="RCH87195.1"/>
    <property type="molecule type" value="Genomic_DNA"/>
</dbReference>
<dbReference type="OrthoDB" id="3609at2759"/>
<evidence type="ECO:0000313" key="8">
    <source>
        <dbReference type="Proteomes" id="UP000253551"/>
    </source>
</evidence>
<dbReference type="InterPro" id="IPR008927">
    <property type="entry name" value="6-PGluconate_DH-like_C_sf"/>
</dbReference>
<dbReference type="EC" id="1.1.1.169" evidence="4"/>
<feature type="domain" description="Ketopantoate reductase N-terminal" evidence="5">
    <location>
        <begin position="7"/>
        <end position="157"/>
    </location>
</feature>